<dbReference type="OrthoDB" id="532890at2759"/>
<dbReference type="EMBL" id="BLAL01000196">
    <property type="protein sequence ID" value="GES90833.1"/>
    <property type="molecule type" value="Genomic_DNA"/>
</dbReference>
<evidence type="ECO:0000313" key="2">
    <source>
        <dbReference type="EMBL" id="GES90833.1"/>
    </source>
</evidence>
<gene>
    <name evidence="2" type="ORF">RCL2_001765900</name>
</gene>
<dbReference type="AlphaFoldDB" id="A0A8H3LLH2"/>
<evidence type="ECO:0000313" key="3">
    <source>
        <dbReference type="Proteomes" id="UP000615446"/>
    </source>
</evidence>
<dbReference type="Proteomes" id="UP000615446">
    <property type="component" value="Unassembled WGS sequence"/>
</dbReference>
<protein>
    <submittedName>
        <fullName evidence="2">Uncharacterized protein</fullName>
    </submittedName>
</protein>
<feature type="region of interest" description="Disordered" evidence="1">
    <location>
        <begin position="175"/>
        <end position="195"/>
    </location>
</feature>
<sequence>MFHGPIFNIKHFCIVLYSIREDTVFRYYDDMDTLSVYFAKASSGVIRYSEANDYILVSYYGDDKIISVEIYKALLCCHLFETSETIDNKPPLSFYPICYEVLLVSSKPSLVTFKETEDKVSEWQIDEVLPKDERKKLAEEARLMALEVEKYSYRLIEGGEKKLVEEARMMSLEDKSSAYSGRTGEKDESSGQERSIMKKKGFNHASKFMVVNTKVAVLN</sequence>
<name>A0A8H3LLH2_9GLOM</name>
<proteinExistence type="predicted"/>
<accession>A0A8H3LLH2</accession>
<evidence type="ECO:0000256" key="1">
    <source>
        <dbReference type="SAM" id="MobiDB-lite"/>
    </source>
</evidence>
<organism evidence="2 3">
    <name type="scientific">Rhizophagus clarus</name>
    <dbReference type="NCBI Taxonomy" id="94130"/>
    <lineage>
        <taxon>Eukaryota</taxon>
        <taxon>Fungi</taxon>
        <taxon>Fungi incertae sedis</taxon>
        <taxon>Mucoromycota</taxon>
        <taxon>Glomeromycotina</taxon>
        <taxon>Glomeromycetes</taxon>
        <taxon>Glomerales</taxon>
        <taxon>Glomeraceae</taxon>
        <taxon>Rhizophagus</taxon>
    </lineage>
</organism>
<reference evidence="2" key="1">
    <citation type="submission" date="2019-10" db="EMBL/GenBank/DDBJ databases">
        <title>Conservation and host-specific expression of non-tandemly repeated heterogenous ribosome RNA gene in arbuscular mycorrhizal fungi.</title>
        <authorList>
            <person name="Maeda T."/>
            <person name="Kobayashi Y."/>
            <person name="Nakagawa T."/>
            <person name="Ezawa T."/>
            <person name="Yamaguchi K."/>
            <person name="Bino T."/>
            <person name="Nishimoto Y."/>
            <person name="Shigenobu S."/>
            <person name="Kawaguchi M."/>
        </authorList>
    </citation>
    <scope>NUCLEOTIDE SEQUENCE</scope>
    <source>
        <strain evidence="2">HR1</strain>
    </source>
</reference>
<comment type="caution">
    <text evidence="2">The sequence shown here is derived from an EMBL/GenBank/DDBJ whole genome shotgun (WGS) entry which is preliminary data.</text>
</comment>